<dbReference type="PANTHER" id="PTHR45784">
    <property type="entry name" value="C-TYPE LECTIN DOMAIN FAMILY 20 MEMBER A-RELATED"/>
    <property type="match status" value="1"/>
</dbReference>
<organism evidence="3 4">
    <name type="scientific">Hucho hucho</name>
    <name type="common">huchen</name>
    <dbReference type="NCBI Taxonomy" id="62062"/>
    <lineage>
        <taxon>Eukaryota</taxon>
        <taxon>Metazoa</taxon>
        <taxon>Chordata</taxon>
        <taxon>Craniata</taxon>
        <taxon>Vertebrata</taxon>
        <taxon>Euteleostomi</taxon>
        <taxon>Actinopterygii</taxon>
        <taxon>Neopterygii</taxon>
        <taxon>Teleostei</taxon>
        <taxon>Protacanthopterygii</taxon>
        <taxon>Salmoniformes</taxon>
        <taxon>Salmonidae</taxon>
        <taxon>Salmoninae</taxon>
        <taxon>Hucho</taxon>
    </lineage>
</organism>
<sequence length="268" mass="30458">MLVCSPQGCLSSPHNVGLFSTGLSILPSYLPHQFHFVNMKMTWTEAQSICRQNYTDLATIDDDMADMKKLNNTIAATSSWGGSAWIGLYDIIWRWCLGNRNLKGMGFWLDGKPKQPYVCVSMMLNGSWHDDNCDSLWPFVCYDEKQTKVIKRYILITVKKTWSEAQSYCRKEHTKLASVTNAAEVEAILKPDNNQPVLFDLKKYCGVWSDQSGSSYRNWDSDEPNWGDGGDYCGEVKSSGMWNDAGCHHTKNFICYDGELETNIHNID</sequence>
<evidence type="ECO:0000259" key="2">
    <source>
        <dbReference type="PROSITE" id="PS50041"/>
    </source>
</evidence>
<feature type="domain" description="C-type lectin" evidence="2">
    <location>
        <begin position="153"/>
        <end position="256"/>
    </location>
</feature>
<proteinExistence type="predicted"/>
<dbReference type="AlphaFoldDB" id="A0A4W5N8D6"/>
<dbReference type="InterPro" id="IPR018378">
    <property type="entry name" value="C-type_lectin_CS"/>
</dbReference>
<name>A0A4W5N8D6_9TELE</name>
<keyword evidence="1" id="KW-1015">Disulfide bond</keyword>
<dbReference type="SUPFAM" id="SSF56436">
    <property type="entry name" value="C-type lectin-like"/>
    <property type="match status" value="2"/>
</dbReference>
<reference evidence="3" key="2">
    <citation type="submission" date="2025-08" db="UniProtKB">
        <authorList>
            <consortium name="Ensembl"/>
        </authorList>
    </citation>
    <scope>IDENTIFICATION</scope>
</reference>
<dbReference type="Pfam" id="PF00059">
    <property type="entry name" value="Lectin_C"/>
    <property type="match status" value="2"/>
</dbReference>
<dbReference type="InterPro" id="IPR001304">
    <property type="entry name" value="C-type_lectin-like"/>
</dbReference>
<dbReference type="PROSITE" id="PS50041">
    <property type="entry name" value="C_TYPE_LECTIN_2"/>
    <property type="match status" value="2"/>
</dbReference>
<dbReference type="PROSITE" id="PS00615">
    <property type="entry name" value="C_TYPE_LECTIN_1"/>
    <property type="match status" value="1"/>
</dbReference>
<dbReference type="SMART" id="SM00034">
    <property type="entry name" value="CLECT"/>
    <property type="match status" value="2"/>
</dbReference>
<reference evidence="3" key="3">
    <citation type="submission" date="2025-09" db="UniProtKB">
        <authorList>
            <consortium name="Ensembl"/>
        </authorList>
    </citation>
    <scope>IDENTIFICATION</scope>
</reference>
<dbReference type="InterPro" id="IPR016186">
    <property type="entry name" value="C-type_lectin-like/link_sf"/>
</dbReference>
<evidence type="ECO:0000313" key="3">
    <source>
        <dbReference type="Ensembl" id="ENSHHUP00000047007.1"/>
    </source>
</evidence>
<dbReference type="STRING" id="62062.ENSHHUP00000047007"/>
<keyword evidence="4" id="KW-1185">Reference proteome</keyword>
<evidence type="ECO:0000256" key="1">
    <source>
        <dbReference type="ARBA" id="ARBA00023157"/>
    </source>
</evidence>
<dbReference type="Proteomes" id="UP000314982">
    <property type="component" value="Unassembled WGS sequence"/>
</dbReference>
<dbReference type="Gene3D" id="3.10.100.10">
    <property type="entry name" value="Mannose-Binding Protein A, subunit A"/>
    <property type="match status" value="2"/>
</dbReference>
<protein>
    <recommendedName>
        <fullName evidence="2">C-type lectin domain-containing protein</fullName>
    </recommendedName>
</protein>
<dbReference type="Ensembl" id="ENSHHUT00000048728.1">
    <property type="protein sequence ID" value="ENSHHUP00000047007.1"/>
    <property type="gene ID" value="ENSHHUG00000028578.1"/>
</dbReference>
<evidence type="ECO:0000313" key="4">
    <source>
        <dbReference type="Proteomes" id="UP000314982"/>
    </source>
</evidence>
<dbReference type="GeneTree" id="ENSGT01100000263473"/>
<accession>A0A4W5N8D6</accession>
<reference evidence="4" key="1">
    <citation type="submission" date="2018-06" db="EMBL/GenBank/DDBJ databases">
        <title>Genome assembly of Danube salmon.</title>
        <authorList>
            <person name="Macqueen D.J."/>
            <person name="Gundappa M.K."/>
        </authorList>
    </citation>
    <scope>NUCLEOTIDE SEQUENCE [LARGE SCALE GENOMIC DNA]</scope>
</reference>
<dbReference type="InterPro" id="IPR016187">
    <property type="entry name" value="CTDL_fold"/>
</dbReference>
<feature type="domain" description="C-type lectin" evidence="2">
    <location>
        <begin position="29"/>
        <end position="142"/>
    </location>
</feature>
<dbReference type="PANTHER" id="PTHR45784:SF3">
    <property type="entry name" value="C-TYPE LECTIN DOMAIN FAMILY 4 MEMBER K-LIKE-RELATED"/>
    <property type="match status" value="1"/>
</dbReference>